<feature type="non-terminal residue" evidence="1">
    <location>
        <position position="1"/>
    </location>
</feature>
<evidence type="ECO:0000313" key="2">
    <source>
        <dbReference type="Proteomes" id="UP000663866"/>
    </source>
</evidence>
<evidence type="ECO:0000313" key="1">
    <source>
        <dbReference type="EMBL" id="CAF4661635.1"/>
    </source>
</evidence>
<proteinExistence type="predicted"/>
<reference evidence="1" key="1">
    <citation type="submission" date="2021-02" db="EMBL/GenBank/DDBJ databases">
        <authorList>
            <person name="Nowell W R."/>
        </authorList>
    </citation>
    <scope>NUCLEOTIDE SEQUENCE</scope>
</reference>
<sequence>ISTSGAVALRYIVSNTQASKLVPLILAGTESKSKDIRRHTFELLVTMLSQWDFVYLDKHGQLIHNI</sequence>
<accession>A0A821G728</accession>
<dbReference type="InterPro" id="IPR011989">
    <property type="entry name" value="ARM-like"/>
</dbReference>
<comment type="caution">
    <text evidence="1">The sequence shown here is derived from an EMBL/GenBank/DDBJ whole genome shotgun (WGS) entry which is preliminary data.</text>
</comment>
<feature type="non-terminal residue" evidence="1">
    <location>
        <position position="66"/>
    </location>
</feature>
<protein>
    <submittedName>
        <fullName evidence="1">Uncharacterized protein</fullName>
    </submittedName>
</protein>
<keyword evidence="2" id="KW-1185">Reference proteome</keyword>
<dbReference type="AlphaFoldDB" id="A0A821G728"/>
<name>A0A821G728_9BILA</name>
<organism evidence="1 2">
    <name type="scientific">Rotaria magnacalcarata</name>
    <dbReference type="NCBI Taxonomy" id="392030"/>
    <lineage>
        <taxon>Eukaryota</taxon>
        <taxon>Metazoa</taxon>
        <taxon>Spiralia</taxon>
        <taxon>Gnathifera</taxon>
        <taxon>Rotifera</taxon>
        <taxon>Eurotatoria</taxon>
        <taxon>Bdelloidea</taxon>
        <taxon>Philodinida</taxon>
        <taxon>Philodinidae</taxon>
        <taxon>Rotaria</taxon>
    </lineage>
</organism>
<gene>
    <name evidence="1" type="ORF">OVN521_LOCUS47117</name>
</gene>
<dbReference type="EMBL" id="CAJOBG010089962">
    <property type="protein sequence ID" value="CAF4661635.1"/>
    <property type="molecule type" value="Genomic_DNA"/>
</dbReference>
<dbReference type="Proteomes" id="UP000663866">
    <property type="component" value="Unassembled WGS sequence"/>
</dbReference>
<dbReference type="Gene3D" id="1.25.10.10">
    <property type="entry name" value="Leucine-rich Repeat Variant"/>
    <property type="match status" value="1"/>
</dbReference>